<dbReference type="Gene3D" id="1.25.10.10">
    <property type="entry name" value="Leucine-rich Repeat Variant"/>
    <property type="match status" value="1"/>
</dbReference>
<reference evidence="1 2" key="1">
    <citation type="submission" date="2019-03" db="EMBL/GenBank/DDBJ databases">
        <title>Single cell metagenomics reveals metabolic interactions within the superorganism composed of flagellate Streblomastix strix and complex community of Bacteroidetes bacteria on its surface.</title>
        <authorList>
            <person name="Treitli S.C."/>
            <person name="Kolisko M."/>
            <person name="Husnik F."/>
            <person name="Keeling P."/>
            <person name="Hampl V."/>
        </authorList>
    </citation>
    <scope>NUCLEOTIDE SEQUENCE [LARGE SCALE GENOMIC DNA]</scope>
    <source>
        <strain evidence="1">ST1C</strain>
    </source>
</reference>
<name>A0A5J4TU92_9EUKA</name>
<dbReference type="AlphaFoldDB" id="A0A5J4TU92"/>
<comment type="caution">
    <text evidence="1">The sequence shown here is derived from an EMBL/GenBank/DDBJ whole genome shotgun (WGS) entry which is preliminary data.</text>
</comment>
<feature type="non-terminal residue" evidence="1">
    <location>
        <position position="1"/>
    </location>
</feature>
<sequence>SDIMPQPGNDKEIQYLSAIVLSMLAESEENHTDIIAGGFPNIISRLLIYSDQKIQYEGLTLALNMIYFGSEQTKQKVKQAVPLNTVRQLTQIRDENAAMTAQLLIDWFQFLF</sequence>
<accession>A0A5J4TU92</accession>
<organism evidence="1 2">
    <name type="scientific">Streblomastix strix</name>
    <dbReference type="NCBI Taxonomy" id="222440"/>
    <lineage>
        <taxon>Eukaryota</taxon>
        <taxon>Metamonada</taxon>
        <taxon>Preaxostyla</taxon>
        <taxon>Oxymonadida</taxon>
        <taxon>Streblomastigidae</taxon>
        <taxon>Streblomastix</taxon>
    </lineage>
</organism>
<protein>
    <submittedName>
        <fullName evidence="1">Uncharacterized protein</fullName>
    </submittedName>
</protein>
<dbReference type="Proteomes" id="UP000324800">
    <property type="component" value="Unassembled WGS sequence"/>
</dbReference>
<proteinExistence type="predicted"/>
<evidence type="ECO:0000313" key="1">
    <source>
        <dbReference type="EMBL" id="KAA6361827.1"/>
    </source>
</evidence>
<evidence type="ECO:0000313" key="2">
    <source>
        <dbReference type="Proteomes" id="UP000324800"/>
    </source>
</evidence>
<dbReference type="InterPro" id="IPR016024">
    <property type="entry name" value="ARM-type_fold"/>
</dbReference>
<dbReference type="InterPro" id="IPR011989">
    <property type="entry name" value="ARM-like"/>
</dbReference>
<dbReference type="SUPFAM" id="SSF48371">
    <property type="entry name" value="ARM repeat"/>
    <property type="match status" value="1"/>
</dbReference>
<gene>
    <name evidence="1" type="ORF">EZS28_042645</name>
</gene>
<dbReference type="EMBL" id="SNRW01025011">
    <property type="protein sequence ID" value="KAA6361827.1"/>
    <property type="molecule type" value="Genomic_DNA"/>
</dbReference>